<feature type="transmembrane region" description="Helical" evidence="1">
    <location>
        <begin position="54"/>
        <end position="76"/>
    </location>
</feature>
<dbReference type="Proteomes" id="UP000562395">
    <property type="component" value="Unassembled WGS sequence"/>
</dbReference>
<evidence type="ECO:0000256" key="1">
    <source>
        <dbReference type="SAM" id="Phobius"/>
    </source>
</evidence>
<feature type="transmembrane region" description="Helical" evidence="1">
    <location>
        <begin position="96"/>
        <end position="116"/>
    </location>
</feature>
<dbReference type="PROSITE" id="PS51257">
    <property type="entry name" value="PROKAR_LIPOPROTEIN"/>
    <property type="match status" value="1"/>
</dbReference>
<accession>A0A7W5ZUW1</accession>
<protein>
    <submittedName>
        <fullName evidence="2">Drug/metabolite transporter (DMT)-like permease</fullName>
    </submittedName>
</protein>
<keyword evidence="1" id="KW-1133">Transmembrane helix</keyword>
<keyword evidence="3" id="KW-1185">Reference proteome</keyword>
<feature type="transmembrane region" description="Helical" evidence="1">
    <location>
        <begin position="22"/>
        <end position="42"/>
    </location>
</feature>
<proteinExistence type="predicted"/>
<name>A0A7W5ZUW1_9SPHN</name>
<keyword evidence="1" id="KW-0472">Membrane</keyword>
<evidence type="ECO:0000313" key="3">
    <source>
        <dbReference type="Proteomes" id="UP000562395"/>
    </source>
</evidence>
<sequence>MRCHRSCSKIAERGKMTGAHPFLGLVACFFYIGVSFAALSAWRLSERPDDRLRWGLVAAFFVMLAILRGSGLEAAATSAMRDAFMQDGLYEQRRDVQRPLAALAVVLISGALALFYFKRPRSQGKRGVGRREWPRFWAMVGVILMCGVVLMRLISFHELDRYLYGPVRANWILDVGSSAIVVLAAFRFRQASREPVSPPGRQKR</sequence>
<gene>
    <name evidence="2" type="ORF">GGQ88_001676</name>
</gene>
<reference evidence="2 3" key="1">
    <citation type="submission" date="2020-08" db="EMBL/GenBank/DDBJ databases">
        <title>Genomic Encyclopedia of Type Strains, Phase IV (KMG-IV): sequencing the most valuable type-strain genomes for metagenomic binning, comparative biology and taxonomic classification.</title>
        <authorList>
            <person name="Goeker M."/>
        </authorList>
    </citation>
    <scope>NUCLEOTIDE SEQUENCE [LARGE SCALE GENOMIC DNA]</scope>
    <source>
        <strain evidence="2 3">DSM 14552</strain>
    </source>
</reference>
<dbReference type="EMBL" id="JACICY010000003">
    <property type="protein sequence ID" value="MBB3860410.1"/>
    <property type="molecule type" value="Genomic_DNA"/>
</dbReference>
<keyword evidence="1" id="KW-0812">Transmembrane</keyword>
<evidence type="ECO:0000313" key="2">
    <source>
        <dbReference type="EMBL" id="MBB3860410.1"/>
    </source>
</evidence>
<dbReference type="AlphaFoldDB" id="A0A7W5ZUW1"/>
<feature type="transmembrane region" description="Helical" evidence="1">
    <location>
        <begin position="136"/>
        <end position="157"/>
    </location>
</feature>
<comment type="caution">
    <text evidence="2">The sequence shown here is derived from an EMBL/GenBank/DDBJ whole genome shotgun (WGS) entry which is preliminary data.</text>
</comment>
<organism evidence="2 3">
    <name type="scientific">Novosphingobium hassiacum</name>
    <dbReference type="NCBI Taxonomy" id="173676"/>
    <lineage>
        <taxon>Bacteria</taxon>
        <taxon>Pseudomonadati</taxon>
        <taxon>Pseudomonadota</taxon>
        <taxon>Alphaproteobacteria</taxon>
        <taxon>Sphingomonadales</taxon>
        <taxon>Sphingomonadaceae</taxon>
        <taxon>Novosphingobium</taxon>
    </lineage>
</organism>